<dbReference type="Proteomes" id="UP000033710">
    <property type="component" value="Unassembled WGS sequence"/>
</dbReference>
<feature type="domain" description="Gal80p-like C-terminal" evidence="2">
    <location>
        <begin position="159"/>
        <end position="322"/>
    </location>
</feature>
<reference evidence="3 4" key="2">
    <citation type="journal article" date="2015" name="Eukaryot. Cell">
        <title>Asexual propagation of a virulent clone complex in a human and feline outbreak of sporotrichosis.</title>
        <authorList>
            <person name="Teixeira Mde M."/>
            <person name="Rodrigues A.M."/>
            <person name="Tsui C.K."/>
            <person name="de Almeida L.G."/>
            <person name="Van Diepeningen A.D."/>
            <person name="van den Ende B.G."/>
            <person name="Fernandes G.F."/>
            <person name="Kano R."/>
            <person name="Hamelin R.C."/>
            <person name="Lopes-Bezerra L.M."/>
            <person name="Vasconcelos A.T."/>
            <person name="de Hoog S."/>
            <person name="de Camargo Z.P."/>
            <person name="Felipe M.S."/>
        </authorList>
    </citation>
    <scope>NUCLEOTIDE SEQUENCE [LARGE SCALE GENOMIC DNA]</scope>
    <source>
        <strain evidence="3 4">1099-18</strain>
    </source>
</reference>
<reference evidence="3 4" key="1">
    <citation type="journal article" date="2014" name="BMC Genomics">
        <title>Comparative genomics of the major fungal agents of human and animal Sporotrichosis: Sporothrix schenckii and Sporothrix brasiliensis.</title>
        <authorList>
            <person name="Teixeira M.M."/>
            <person name="de Almeida L.G."/>
            <person name="Kubitschek-Barreira P."/>
            <person name="Alves F.L."/>
            <person name="Kioshima E.S."/>
            <person name="Abadio A.K."/>
            <person name="Fernandes L."/>
            <person name="Derengowski L.S."/>
            <person name="Ferreira K.S."/>
            <person name="Souza R.C."/>
            <person name="Ruiz J.C."/>
            <person name="de Andrade N.C."/>
            <person name="Paes H.C."/>
            <person name="Nicola A.M."/>
            <person name="Albuquerque P."/>
            <person name="Gerber A.L."/>
            <person name="Martins V.P."/>
            <person name="Peconick L.D."/>
            <person name="Neto A.V."/>
            <person name="Chaucanez C.B."/>
            <person name="Silva P.A."/>
            <person name="Cunha O.L."/>
            <person name="de Oliveira F.F."/>
            <person name="dos Santos T.C."/>
            <person name="Barros A.L."/>
            <person name="Soares M.A."/>
            <person name="de Oliveira L.M."/>
            <person name="Marini M.M."/>
            <person name="Villalobos-Duno H."/>
            <person name="Cunha M.M."/>
            <person name="de Hoog S."/>
            <person name="da Silveira J.F."/>
            <person name="Henrissat B."/>
            <person name="Nino-Vega G.A."/>
            <person name="Cisalpino P.S."/>
            <person name="Mora-Montes H.M."/>
            <person name="Almeida S.R."/>
            <person name="Stajich J.E."/>
            <person name="Lopes-Bezerra L.M."/>
            <person name="Vasconcelos A.T."/>
            <person name="Felipe M.S."/>
        </authorList>
    </citation>
    <scope>NUCLEOTIDE SEQUENCE [LARGE SCALE GENOMIC DNA]</scope>
    <source>
        <strain evidence="3 4">1099-18</strain>
    </source>
</reference>
<evidence type="ECO:0000259" key="1">
    <source>
        <dbReference type="Pfam" id="PF01408"/>
    </source>
</evidence>
<dbReference type="Pfam" id="PF22685">
    <property type="entry name" value="Gal80p_C-like"/>
    <property type="match status" value="1"/>
</dbReference>
<dbReference type="PANTHER" id="PTHR43708:SF1">
    <property type="entry name" value="GALACTOSE_LACTOSE METABOLISM REGULATORY PROTEIN GAL80"/>
    <property type="match status" value="1"/>
</dbReference>
<dbReference type="InterPro" id="IPR051317">
    <property type="entry name" value="Gfo/Idh/MocA_oxidoreduct"/>
</dbReference>
<proteinExistence type="predicted"/>
<dbReference type="OrthoDB" id="446809at2759"/>
<dbReference type="PANTHER" id="PTHR43708">
    <property type="entry name" value="CONSERVED EXPRESSED OXIDOREDUCTASE (EUROFUNG)"/>
    <property type="match status" value="1"/>
</dbReference>
<comment type="caution">
    <text evidence="3">The sequence shown here is derived from an EMBL/GenBank/DDBJ whole genome shotgun (WGS) entry which is preliminary data.</text>
</comment>
<dbReference type="GO" id="GO:0000166">
    <property type="term" value="F:nucleotide binding"/>
    <property type="evidence" value="ECO:0007669"/>
    <property type="project" value="InterPro"/>
</dbReference>
<feature type="domain" description="Gfo/Idh/MocA-like oxidoreductase N-terminal" evidence="1">
    <location>
        <begin position="4"/>
        <end position="149"/>
    </location>
</feature>
<dbReference type="VEuPathDB" id="FungiDB:SPSK_04048"/>
<evidence type="ECO:0000313" key="3">
    <source>
        <dbReference type="EMBL" id="KJR83479.1"/>
    </source>
</evidence>
<dbReference type="Gene3D" id="3.40.50.720">
    <property type="entry name" value="NAD(P)-binding Rossmann-like Domain"/>
    <property type="match status" value="1"/>
</dbReference>
<dbReference type="InterPro" id="IPR000683">
    <property type="entry name" value="Gfo/Idh/MocA-like_OxRdtase_N"/>
</dbReference>
<organism evidence="3 4">
    <name type="scientific">Sporothrix schenckii 1099-18</name>
    <dbReference type="NCBI Taxonomy" id="1397361"/>
    <lineage>
        <taxon>Eukaryota</taxon>
        <taxon>Fungi</taxon>
        <taxon>Dikarya</taxon>
        <taxon>Ascomycota</taxon>
        <taxon>Pezizomycotina</taxon>
        <taxon>Sordariomycetes</taxon>
        <taxon>Sordariomycetidae</taxon>
        <taxon>Ophiostomatales</taxon>
        <taxon>Ophiostomataceae</taxon>
        <taxon>Sporothrix</taxon>
    </lineage>
</organism>
<gene>
    <name evidence="3" type="ORF">SPSK_04048</name>
</gene>
<evidence type="ECO:0000313" key="4">
    <source>
        <dbReference type="Proteomes" id="UP000033710"/>
    </source>
</evidence>
<evidence type="ECO:0000259" key="2">
    <source>
        <dbReference type="Pfam" id="PF22685"/>
    </source>
</evidence>
<dbReference type="SUPFAM" id="SSF55347">
    <property type="entry name" value="Glyceraldehyde-3-phosphate dehydrogenase-like, C-terminal domain"/>
    <property type="match status" value="1"/>
</dbReference>
<dbReference type="GeneID" id="27666138"/>
<protein>
    <submittedName>
        <fullName evidence="3">Oxidoreductase</fullName>
    </submittedName>
</protein>
<dbReference type="InterPro" id="IPR055080">
    <property type="entry name" value="Gal80p-like_C"/>
</dbReference>
<accession>A0A0F2M308</accession>
<dbReference type="EMBL" id="AXCR01000010">
    <property type="protein sequence ID" value="KJR83479.1"/>
    <property type="molecule type" value="Genomic_DNA"/>
</dbReference>
<dbReference type="InterPro" id="IPR036291">
    <property type="entry name" value="NAD(P)-bd_dom_sf"/>
</dbReference>
<dbReference type="Pfam" id="PF01408">
    <property type="entry name" value="GFO_IDH_MocA"/>
    <property type="match status" value="1"/>
</dbReference>
<dbReference type="SUPFAM" id="SSF51735">
    <property type="entry name" value="NAD(P)-binding Rossmann-fold domains"/>
    <property type="match status" value="1"/>
</dbReference>
<dbReference type="KEGG" id="ssck:SPSK_04048"/>
<dbReference type="Gene3D" id="3.30.360.10">
    <property type="entry name" value="Dihydrodipicolinate Reductase, domain 2"/>
    <property type="match status" value="1"/>
</dbReference>
<dbReference type="RefSeq" id="XP_016586155.1">
    <property type="nucleotide sequence ID" value="XM_016730861.1"/>
</dbReference>
<dbReference type="AlphaFoldDB" id="A0A0F2M308"/>
<name>A0A0F2M308_SPOSC</name>
<sequence>MTIKVALVGLSTNAVTSWAASAHLPYLLSERGRKRFQIVALLNSSVDAARAAIKHFGLPADTTAAYGKAEALAADIVAGKLEVNFVSVATRVDLHYPVLLPILKAVAAKRQDAPKDFGVYAEWPLAANHKEAGELVDLTQQHGIRTAVGLQGRLAPPYLAVRDVIASGRLGRVLSSKAYGYGGSATRTALLESLGYFADRSVGGNVVTITLGHTIDPIQFVLGELSATNTKTVSQLQRPQIELQKPGAKEGEWVVAKTVTSNVPDLVTVVGTLDKKDGKGAETDNFSDGTATLLVRLARGEPFPGEPAYIWSIVGDKAELRLVSANNLAIQALGDNKSESPLAVKLSLYDYATGEVTDVPWQWQDWQNALEPLPARSIGALYEAYADGREADYATFADAQARHVQFDGWLDEFEKQTHAEQLVTAPAPATSAREATAAATATARETTTAATGETAAAAAREAAAAATATTAETAPTARCATAATAGTKAATATASATGAAHAGLLDALLRARWGLGLGEEALKGQQLVAAEEELVAGLEAGGLDALGGLDGEVDLVDGAEDLVDLADVGLVLEEDKGVELGDLAGVDALADHLALAGVHKRAHLDDGGRRAHVARRKAAAACCELR</sequence>